<dbReference type="EMBL" id="BSOP01000060">
    <property type="protein sequence ID" value="GLR54883.1"/>
    <property type="molecule type" value="Genomic_DNA"/>
</dbReference>
<reference evidence="2" key="1">
    <citation type="journal article" date="2019" name="Int. J. Syst. Evol. Microbiol.">
        <title>The Global Catalogue of Microorganisms (GCM) 10K type strain sequencing project: providing services to taxonomists for standard genome sequencing and annotation.</title>
        <authorList>
            <consortium name="The Broad Institute Genomics Platform"/>
            <consortium name="The Broad Institute Genome Sequencing Center for Infectious Disease"/>
            <person name="Wu L."/>
            <person name="Ma J."/>
        </authorList>
    </citation>
    <scope>NUCLEOTIDE SEQUENCE [LARGE SCALE GENOMIC DNA]</scope>
    <source>
        <strain evidence="2">NBRC 102122</strain>
    </source>
</reference>
<evidence type="ECO:0000313" key="1">
    <source>
        <dbReference type="EMBL" id="GLR54883.1"/>
    </source>
</evidence>
<protein>
    <recommendedName>
        <fullName evidence="3">Suppressor of fused protein (SUFU)</fullName>
    </recommendedName>
</protein>
<evidence type="ECO:0008006" key="3">
    <source>
        <dbReference type="Google" id="ProtNLM"/>
    </source>
</evidence>
<gene>
    <name evidence="1" type="ORF">GCM10007923_61020</name>
</gene>
<accession>A0ABQ5ZPT7</accession>
<comment type="caution">
    <text evidence="1">The sequence shown here is derived from an EMBL/GenBank/DDBJ whole genome shotgun (WGS) entry which is preliminary data.</text>
</comment>
<dbReference type="Proteomes" id="UP001156702">
    <property type="component" value="Unassembled WGS sequence"/>
</dbReference>
<name>A0ABQ5ZPT7_9HYPH</name>
<keyword evidence="2" id="KW-1185">Reference proteome</keyword>
<proteinExistence type="predicted"/>
<organism evidence="1 2">
    <name type="scientific">Shinella yambaruensis</name>
    <dbReference type="NCBI Taxonomy" id="415996"/>
    <lineage>
        <taxon>Bacteria</taxon>
        <taxon>Pseudomonadati</taxon>
        <taxon>Pseudomonadota</taxon>
        <taxon>Alphaproteobacteria</taxon>
        <taxon>Hyphomicrobiales</taxon>
        <taxon>Rhizobiaceae</taxon>
        <taxon>Shinella</taxon>
    </lineage>
</organism>
<evidence type="ECO:0000313" key="2">
    <source>
        <dbReference type="Proteomes" id="UP001156702"/>
    </source>
</evidence>
<sequence>MQSVFLAATLSLCTSFLDAPPGLYGYLEACGTIVIPAQSDFATRLDDGKARAGLDCARPSADAAGERSGHTCKRRIDAHFDTAELRLADREKDVTMGFWDRIRQLAGAGIGVSPAAAQDKAATAAEEGGEAADAAFEQSWQKRDAFWAGVGSVEKDVLGHLISPGLMGDPQWPTTRQAYKVVRRAHSIVIATDGLSDPFEDGRKGNGFGMELFVETADILPAHAGRPGDISRLSESWAFELVSHVAGTVAGVGGISAQLDQYGVLSMELPGVSQSHAIGKQVPARYVTADDSLGVLIGMPVEGFSAAVEGMPLSPVRVVPVTIITAAELEALRTGGADARRALAEELARQGRHHRSSLR</sequence>